<dbReference type="Proteomes" id="UP000075230">
    <property type="component" value="Unassembled WGS sequence"/>
</dbReference>
<sequence length="215" mass="23979">MGGVTVRDVDVSHVMSRFEIGWSVRNGMDGYGMAQYGTARSGQTDKEMGFYLVSAFDGANDNHIYLSGIEFGRIKQGWAQKFIAAYSAFLKRQGKLPIPGWVDTVKTSASNELPPQDADWYYIRAAAVARHIYMRKTVGVGRLRKVHGSTKNRGSRPAHHVDASGSVDRKVMQSLEKIGVLEHDEEKGGRRITQSGQRDLDRIAKTTVDEEEDEE</sequence>
<dbReference type="VEuPathDB" id="FungiDB:ASPFODRAFT_139595"/>
<dbReference type="PANTHER" id="PTHR11710:SF0">
    <property type="entry name" value="40S RIBOSOMAL PROTEIN S19"/>
    <property type="match status" value="1"/>
</dbReference>
<dbReference type="InterPro" id="IPR036388">
    <property type="entry name" value="WH-like_DNA-bd_sf"/>
</dbReference>
<dbReference type="FunFam" id="1.10.10.10:FF:000118">
    <property type="entry name" value="40S ribosomal protein S19"/>
    <property type="match status" value="1"/>
</dbReference>
<evidence type="ECO:0000256" key="4">
    <source>
        <dbReference type="SAM" id="MobiDB-lite"/>
    </source>
</evidence>
<dbReference type="GO" id="GO:0003723">
    <property type="term" value="F:RNA binding"/>
    <property type="evidence" value="ECO:0007669"/>
    <property type="project" value="TreeGrafter"/>
</dbReference>
<feature type="compositionally biased region" description="Basic and acidic residues" evidence="4">
    <location>
        <begin position="180"/>
        <end position="189"/>
    </location>
</feature>
<keyword evidence="3" id="KW-0687">Ribonucleoprotein</keyword>
<dbReference type="AlphaFoldDB" id="A0A146F662"/>
<feature type="region of interest" description="Disordered" evidence="4">
    <location>
        <begin position="180"/>
        <end position="215"/>
    </location>
</feature>
<reference evidence="6" key="2">
    <citation type="submission" date="2016-02" db="EMBL/GenBank/DDBJ databases">
        <title>Genome sequencing of Aspergillus luchuensis NBRC 4314.</title>
        <authorList>
            <person name="Yamada O."/>
        </authorList>
    </citation>
    <scope>NUCLEOTIDE SEQUENCE [LARGE SCALE GENOMIC DNA]</scope>
    <source>
        <strain evidence="6">RIB 2604</strain>
    </source>
</reference>
<feature type="compositionally biased region" description="Basic and acidic residues" evidence="4">
    <location>
        <begin position="198"/>
        <end position="208"/>
    </location>
</feature>
<comment type="similarity">
    <text evidence="1">Belongs to the eukaryotic ribosomal protein eS19 family.</text>
</comment>
<feature type="compositionally biased region" description="Basic residues" evidence="4">
    <location>
        <begin position="147"/>
        <end position="158"/>
    </location>
</feature>
<evidence type="ECO:0000313" key="5">
    <source>
        <dbReference type="EMBL" id="GAT21516.1"/>
    </source>
</evidence>
<dbReference type="InterPro" id="IPR001266">
    <property type="entry name" value="Ribosomal_eS19"/>
</dbReference>
<dbReference type="SMART" id="SM01413">
    <property type="entry name" value="Ribosomal_S19e"/>
    <property type="match status" value="1"/>
</dbReference>
<evidence type="ECO:0000256" key="2">
    <source>
        <dbReference type="ARBA" id="ARBA00022980"/>
    </source>
</evidence>
<dbReference type="Pfam" id="PF01090">
    <property type="entry name" value="Ribosomal_S19e"/>
    <property type="match status" value="1"/>
</dbReference>
<gene>
    <name evidence="5" type="ORF">RIB2604_01004060</name>
</gene>
<reference evidence="5 6" key="1">
    <citation type="journal article" date="2016" name="DNA Res.">
        <title>Genome sequence of Aspergillus luchuensis NBRC 4314.</title>
        <authorList>
            <person name="Yamada O."/>
            <person name="Machida M."/>
            <person name="Hosoyama A."/>
            <person name="Goto M."/>
            <person name="Takahashi T."/>
            <person name="Futagami T."/>
            <person name="Yamagata Y."/>
            <person name="Takeuchi M."/>
            <person name="Kobayashi T."/>
            <person name="Koike H."/>
            <person name="Abe K."/>
            <person name="Asai K."/>
            <person name="Arita M."/>
            <person name="Fujita N."/>
            <person name="Fukuda K."/>
            <person name="Higa K."/>
            <person name="Horikawa H."/>
            <person name="Ishikawa T."/>
            <person name="Jinno K."/>
            <person name="Kato Y."/>
            <person name="Kirimura K."/>
            <person name="Mizutani O."/>
            <person name="Nakasone K."/>
            <person name="Sano M."/>
            <person name="Shiraishi Y."/>
            <person name="Tsukahara M."/>
            <person name="Gomi K."/>
        </authorList>
    </citation>
    <scope>NUCLEOTIDE SEQUENCE [LARGE SCALE GENOMIC DNA]</scope>
    <source>
        <strain evidence="5 6">RIB 2604</strain>
    </source>
</reference>
<evidence type="ECO:0000313" key="6">
    <source>
        <dbReference type="Proteomes" id="UP000075230"/>
    </source>
</evidence>
<dbReference type="PANTHER" id="PTHR11710">
    <property type="entry name" value="40S RIBOSOMAL PROTEIN S19"/>
    <property type="match status" value="1"/>
</dbReference>
<dbReference type="GO" id="GO:0022627">
    <property type="term" value="C:cytosolic small ribosomal subunit"/>
    <property type="evidence" value="ECO:0007669"/>
    <property type="project" value="TreeGrafter"/>
</dbReference>
<dbReference type="Gene3D" id="1.10.10.10">
    <property type="entry name" value="Winged helix-like DNA-binding domain superfamily/Winged helix DNA-binding domain"/>
    <property type="match status" value="1"/>
</dbReference>
<organism evidence="5 6">
    <name type="scientific">Aspergillus kawachii</name>
    <name type="common">White koji mold</name>
    <name type="synonym">Aspergillus awamori var. kawachi</name>
    <dbReference type="NCBI Taxonomy" id="1069201"/>
    <lineage>
        <taxon>Eukaryota</taxon>
        <taxon>Fungi</taxon>
        <taxon>Dikarya</taxon>
        <taxon>Ascomycota</taxon>
        <taxon>Pezizomycotina</taxon>
        <taxon>Eurotiomycetes</taxon>
        <taxon>Eurotiomycetidae</taxon>
        <taxon>Eurotiales</taxon>
        <taxon>Aspergillaceae</taxon>
        <taxon>Aspergillus</taxon>
        <taxon>Aspergillus subgen. Circumdati</taxon>
    </lineage>
</organism>
<name>A0A146F662_ASPKA</name>
<protein>
    <submittedName>
        <fullName evidence="5">40S ribosomal protein S19</fullName>
    </submittedName>
</protein>
<dbReference type="InterPro" id="IPR036390">
    <property type="entry name" value="WH_DNA-bd_sf"/>
</dbReference>
<evidence type="ECO:0000256" key="1">
    <source>
        <dbReference type="ARBA" id="ARBA00010014"/>
    </source>
</evidence>
<accession>A0A146F662</accession>
<dbReference type="GO" id="GO:0003735">
    <property type="term" value="F:structural constituent of ribosome"/>
    <property type="evidence" value="ECO:0007669"/>
    <property type="project" value="InterPro"/>
</dbReference>
<evidence type="ECO:0000256" key="3">
    <source>
        <dbReference type="ARBA" id="ARBA00023274"/>
    </source>
</evidence>
<feature type="region of interest" description="Disordered" evidence="4">
    <location>
        <begin position="147"/>
        <end position="167"/>
    </location>
</feature>
<dbReference type="EMBL" id="BCWF01000010">
    <property type="protein sequence ID" value="GAT21516.1"/>
    <property type="molecule type" value="Genomic_DNA"/>
</dbReference>
<dbReference type="GO" id="GO:0006412">
    <property type="term" value="P:translation"/>
    <property type="evidence" value="ECO:0007669"/>
    <property type="project" value="InterPro"/>
</dbReference>
<keyword evidence="2 5" id="KW-0689">Ribosomal protein</keyword>
<dbReference type="GO" id="GO:0000028">
    <property type="term" value="P:ribosomal small subunit assembly"/>
    <property type="evidence" value="ECO:0007669"/>
    <property type="project" value="TreeGrafter"/>
</dbReference>
<dbReference type="SUPFAM" id="SSF46785">
    <property type="entry name" value="Winged helix' DNA-binding domain"/>
    <property type="match status" value="1"/>
</dbReference>
<comment type="caution">
    <text evidence="5">The sequence shown here is derived from an EMBL/GenBank/DDBJ whole genome shotgun (WGS) entry which is preliminary data.</text>
</comment>
<proteinExistence type="inferred from homology"/>